<evidence type="ECO:0000313" key="2">
    <source>
        <dbReference type="EMBL" id="RUO29817.1"/>
    </source>
</evidence>
<protein>
    <submittedName>
        <fullName evidence="2">DUF2982 domain-containing protein</fullName>
    </submittedName>
</protein>
<keyword evidence="1" id="KW-1133">Transmembrane helix</keyword>
<feature type="transmembrane region" description="Helical" evidence="1">
    <location>
        <begin position="16"/>
        <end position="36"/>
    </location>
</feature>
<dbReference type="RefSeq" id="WP_126789089.1">
    <property type="nucleotide sequence ID" value="NZ_PIPN01000003.1"/>
</dbReference>
<name>A0ABY0BYP1_9GAMM</name>
<gene>
    <name evidence="2" type="ORF">CWE12_07540</name>
</gene>
<keyword evidence="1" id="KW-0472">Membrane</keyword>
<evidence type="ECO:0000313" key="3">
    <source>
        <dbReference type="Proteomes" id="UP000287410"/>
    </source>
</evidence>
<accession>A0ABY0BYP1</accession>
<dbReference type="Pfam" id="PF11201">
    <property type="entry name" value="DUF2982"/>
    <property type="match status" value="1"/>
</dbReference>
<keyword evidence="3" id="KW-1185">Reference proteome</keyword>
<sequence>MTELVRRIRPHTKRNGSFYLLLGAGGLLLIALVHGQTELMPWPVRLCLSSFCLITMALGVGKLIEPETSLEITPDKIHYIHIRGRWTLTWDDIVRYDVPTVQYGAKRQPLAFLGIRLRHYDAFLQQLSPRLAVHLLHQQRALMTQAIRSEMPAHRQYTDYFEVPDYFVSETGKRYSGVLATFAVRMQLMRELLGYDLYIPQNAFDRPLSDFVAHLKALQQTRNQYL</sequence>
<dbReference type="EMBL" id="PIPN01000003">
    <property type="protein sequence ID" value="RUO29817.1"/>
    <property type="molecule type" value="Genomic_DNA"/>
</dbReference>
<dbReference type="InterPro" id="IPR021367">
    <property type="entry name" value="DUF2982"/>
</dbReference>
<organism evidence="2 3">
    <name type="scientific">Aliidiomarina sedimenti</name>
    <dbReference type="NCBI Taxonomy" id="1933879"/>
    <lineage>
        <taxon>Bacteria</taxon>
        <taxon>Pseudomonadati</taxon>
        <taxon>Pseudomonadota</taxon>
        <taxon>Gammaproteobacteria</taxon>
        <taxon>Alteromonadales</taxon>
        <taxon>Idiomarinaceae</taxon>
        <taxon>Aliidiomarina</taxon>
    </lineage>
</organism>
<evidence type="ECO:0000256" key="1">
    <source>
        <dbReference type="SAM" id="Phobius"/>
    </source>
</evidence>
<reference evidence="2 3" key="1">
    <citation type="journal article" date="2018" name="Front. Microbiol.">
        <title>Genome-Based Analysis Reveals the Taxonomy and Diversity of the Family Idiomarinaceae.</title>
        <authorList>
            <person name="Liu Y."/>
            <person name="Lai Q."/>
            <person name="Shao Z."/>
        </authorList>
    </citation>
    <scope>NUCLEOTIDE SEQUENCE [LARGE SCALE GENOMIC DNA]</scope>
    <source>
        <strain evidence="2 3">GBSy1</strain>
    </source>
</reference>
<keyword evidence="1" id="KW-0812">Transmembrane</keyword>
<proteinExistence type="predicted"/>
<dbReference type="Proteomes" id="UP000287410">
    <property type="component" value="Unassembled WGS sequence"/>
</dbReference>
<comment type="caution">
    <text evidence="2">The sequence shown here is derived from an EMBL/GenBank/DDBJ whole genome shotgun (WGS) entry which is preliminary data.</text>
</comment>